<feature type="region of interest" description="Disordered" evidence="1">
    <location>
        <begin position="29"/>
        <end position="51"/>
    </location>
</feature>
<dbReference type="GeneID" id="40317233"/>
<protein>
    <submittedName>
        <fullName evidence="2">Uncharacterized protein</fullName>
    </submittedName>
</protein>
<keyword evidence="3" id="KW-1185">Reference proteome</keyword>
<name>A0A3R7NNF3_9TRYP</name>
<sequence length="396" mass="42793">MRSALVWRRSSGRCVGDVLDAIIDKTGVCGDGERERRGARRKHRNRPPEGITAAVLRGSNPFFVSLRPEQARDAGRPQREAARGTHRAEEPAPKKEQRRGPKHTAAGRGRKRRPSTPVTATATPSRVLPAATAALGASSATPPPLGHTRRLTARKLRALSTGVTKAATLFRLFKTHSLEGQSRLVRNRRRRCCRSLGRGQSADEGEACLNSAFWAALASVLQQRRRHKEQWHALWAAPTDGRCEEQQRQLLRAFPLFGLVVVVERRRWSRGAGAAPCAATTEVVSSALGVVMHESSAFVGVALLLREERDLRALSSRLPLRGEGLGGSAAANASEGDDALPVGRILRVSKMFPGGTGTAAELRCPLDAAYCTVARVAPEEVADGVASFTPLVGRYL</sequence>
<dbReference type="Proteomes" id="UP000284403">
    <property type="component" value="Unassembled WGS sequence"/>
</dbReference>
<accession>A0A3R7NNF3</accession>
<dbReference type="RefSeq" id="XP_029229370.1">
    <property type="nucleotide sequence ID" value="XM_029370540.1"/>
</dbReference>
<dbReference type="AlphaFoldDB" id="A0A3R7NNF3"/>
<feature type="region of interest" description="Disordered" evidence="1">
    <location>
        <begin position="68"/>
        <end position="127"/>
    </location>
</feature>
<reference evidence="2 3" key="1">
    <citation type="journal article" date="2018" name="BMC Genomics">
        <title>Genomic comparison of Trypanosoma conorhini and Trypanosoma rangeli to Trypanosoma cruzi strains of high and low virulence.</title>
        <authorList>
            <person name="Bradwell K.R."/>
            <person name="Koparde V.N."/>
            <person name="Matveyev A.V."/>
            <person name="Serrano M.G."/>
            <person name="Alves J.M."/>
            <person name="Parikh H."/>
            <person name="Huang B."/>
            <person name="Lee V."/>
            <person name="Espinosa-Alvarez O."/>
            <person name="Ortiz P.A."/>
            <person name="Costa-Martins A.G."/>
            <person name="Teixeira M.M."/>
            <person name="Buck G.A."/>
        </authorList>
    </citation>
    <scope>NUCLEOTIDE SEQUENCE [LARGE SCALE GENOMIC DNA]</scope>
    <source>
        <strain evidence="2 3">025E</strain>
    </source>
</reference>
<dbReference type="OrthoDB" id="241557at2759"/>
<evidence type="ECO:0000313" key="2">
    <source>
        <dbReference type="EMBL" id="RNF20917.1"/>
    </source>
</evidence>
<feature type="compositionally biased region" description="Basic and acidic residues" evidence="1">
    <location>
        <begin position="69"/>
        <end position="99"/>
    </location>
</feature>
<evidence type="ECO:0000313" key="3">
    <source>
        <dbReference type="Proteomes" id="UP000284403"/>
    </source>
</evidence>
<feature type="compositionally biased region" description="Low complexity" evidence="1">
    <location>
        <begin position="115"/>
        <end position="127"/>
    </location>
</feature>
<proteinExistence type="predicted"/>
<organism evidence="2 3">
    <name type="scientific">Trypanosoma conorhini</name>
    <dbReference type="NCBI Taxonomy" id="83891"/>
    <lineage>
        <taxon>Eukaryota</taxon>
        <taxon>Discoba</taxon>
        <taxon>Euglenozoa</taxon>
        <taxon>Kinetoplastea</taxon>
        <taxon>Metakinetoplastina</taxon>
        <taxon>Trypanosomatida</taxon>
        <taxon>Trypanosomatidae</taxon>
        <taxon>Trypanosoma</taxon>
    </lineage>
</organism>
<evidence type="ECO:0000256" key="1">
    <source>
        <dbReference type="SAM" id="MobiDB-lite"/>
    </source>
</evidence>
<comment type="caution">
    <text evidence="2">The sequence shown here is derived from an EMBL/GenBank/DDBJ whole genome shotgun (WGS) entry which is preliminary data.</text>
</comment>
<gene>
    <name evidence="2" type="ORF">Tco025E_03622</name>
</gene>
<dbReference type="EMBL" id="MKKU01000168">
    <property type="protein sequence ID" value="RNF20917.1"/>
    <property type="molecule type" value="Genomic_DNA"/>
</dbReference>